<dbReference type="GO" id="GO:0046872">
    <property type="term" value="F:metal ion binding"/>
    <property type="evidence" value="ECO:0007669"/>
    <property type="project" value="UniProtKB-KW"/>
</dbReference>
<evidence type="ECO:0000256" key="12">
    <source>
        <dbReference type="SAM" id="MobiDB-lite"/>
    </source>
</evidence>
<dbReference type="InParanoid" id="A0A165M855"/>
<keyword evidence="8" id="KW-0648">Protein biosynthesis</keyword>
<dbReference type="EC" id="6.1.1.16" evidence="2"/>
<proteinExistence type="inferred from homology"/>
<dbReference type="GO" id="GO:0006423">
    <property type="term" value="P:cysteinyl-tRNA aminoacylation"/>
    <property type="evidence" value="ECO:0007669"/>
    <property type="project" value="InterPro"/>
</dbReference>
<comment type="cofactor">
    <cofactor evidence="1">
        <name>Zn(2+)</name>
        <dbReference type="ChEBI" id="CHEBI:29105"/>
    </cofactor>
</comment>
<evidence type="ECO:0000256" key="9">
    <source>
        <dbReference type="ARBA" id="ARBA00023146"/>
    </source>
</evidence>
<evidence type="ECO:0000256" key="11">
    <source>
        <dbReference type="SAM" id="Coils"/>
    </source>
</evidence>
<dbReference type="PANTHER" id="PTHR10890">
    <property type="entry name" value="CYSTEINYL-TRNA SYNTHETASE"/>
    <property type="match status" value="1"/>
</dbReference>
<dbReference type="GO" id="GO:0004817">
    <property type="term" value="F:cysteine-tRNA ligase activity"/>
    <property type="evidence" value="ECO:0007669"/>
    <property type="project" value="UniProtKB-EC"/>
</dbReference>
<evidence type="ECO:0000256" key="5">
    <source>
        <dbReference type="ARBA" id="ARBA00022741"/>
    </source>
</evidence>
<dbReference type="Pfam" id="PF01406">
    <property type="entry name" value="tRNA-synt_1e"/>
    <property type="match status" value="1"/>
</dbReference>
<keyword evidence="9 14" id="KW-0030">Aminoacyl-tRNA synthetase</keyword>
<name>A0A165M855_EXIGL</name>
<evidence type="ECO:0000313" key="14">
    <source>
        <dbReference type="EMBL" id="KZV98892.1"/>
    </source>
</evidence>
<evidence type="ECO:0000256" key="7">
    <source>
        <dbReference type="ARBA" id="ARBA00022840"/>
    </source>
</evidence>
<feature type="coiled-coil region" evidence="11">
    <location>
        <begin position="697"/>
        <end position="735"/>
    </location>
</feature>
<feature type="domain" description="tRNA synthetases class I catalytic" evidence="13">
    <location>
        <begin position="64"/>
        <end position="479"/>
    </location>
</feature>
<protein>
    <recommendedName>
        <fullName evidence="2">cysteine--tRNA ligase</fullName>
        <ecNumber evidence="2">6.1.1.16</ecNumber>
    </recommendedName>
    <alternativeName>
        <fullName evidence="10">Cysteinyl-tRNA synthetase</fullName>
    </alternativeName>
</protein>
<keyword evidence="6" id="KW-0862">Zinc</keyword>
<dbReference type="PRINTS" id="PR00983">
    <property type="entry name" value="TRNASYNTHCYS"/>
</dbReference>
<dbReference type="PANTHER" id="PTHR10890:SF3">
    <property type="entry name" value="CYSTEINE--TRNA LIGASE, CYTOPLASMIC"/>
    <property type="match status" value="1"/>
</dbReference>
<dbReference type="GO" id="GO:0005524">
    <property type="term" value="F:ATP binding"/>
    <property type="evidence" value="ECO:0007669"/>
    <property type="project" value="UniProtKB-KW"/>
</dbReference>
<evidence type="ECO:0000256" key="2">
    <source>
        <dbReference type="ARBA" id="ARBA00012832"/>
    </source>
</evidence>
<sequence>MHRCVWRGALRRVMSSSSSTMQSKGAPTWVQPTRAVNVALPPLQVHNSLTHSKVPFVPLDPAGRRVTWYCCGPTVYDAGHLGHARNYVTTDVLRRIMRDYFGFEVVFVQNVTDVDDKIIIRAREIHFFRQYVAQHPTIDETVLADVRKAYTWSGASLKKVNFPSDLAPSAFAQWAQPILAELAAKPFPEDDEVKLKNKLAALGKVASALQKPPAPQDFYAAIESVFAEYLGETRKDTVDGSEHSIFSSFAQRWEEHFNEDMRTLNVLPPTATTRVSEFIPENVAFVQQVIDRGFAYHDGEGSVYFDIDAFERAGNFYARLEPGNRNNTGKMQEGEGALSSAERKKKSDRDFALWKVARPGEPRWPSPWGEGRPGWHIECSAMAGSVLGRTIDIHSGGIDLAFPHHDNELAQSEAYWYDGAPRQWINYFLHMGHLSISGSKMSKSLKNFITIRQAMETGEWTPRRLRAVFMMGGWLGGIEVTPEMRKAVETWESTVDNFFNNVKALLAEEQQRGYAPQLFREQEHALYTDLQNAQTAMHAALCDSFNTSATLEIIADIISKTNVYMRQNTKTASTPDAYLSLAAVSEVARWVTRMVRIFGFVPGGDAIGWGSTSTAGGATASEETLEPLARVLSKFRDRVKQGALAAAKDGSAFAKEMLAVCDAVRDDDLPPLGVALEDRNAVTGEPALVKFAPAAELVAAREEKRRIAAEKEAKKEALRLERERVEAEKREKARVRPEDMFRTEAYSEWDERGIPTKDKDGKELSKSATKTLNKAWEVQRKLHE</sequence>
<keyword evidence="5" id="KW-0547">Nucleotide-binding</keyword>
<dbReference type="SUPFAM" id="SSF52374">
    <property type="entry name" value="Nucleotidylyl transferase"/>
    <property type="match status" value="1"/>
</dbReference>
<feature type="region of interest" description="Disordered" evidence="12">
    <location>
        <begin position="323"/>
        <end position="342"/>
    </location>
</feature>
<dbReference type="Gene3D" id="3.40.50.620">
    <property type="entry name" value="HUPs"/>
    <property type="match status" value="2"/>
</dbReference>
<dbReference type="Proteomes" id="UP000077266">
    <property type="component" value="Unassembled WGS sequence"/>
</dbReference>
<dbReference type="InterPro" id="IPR032678">
    <property type="entry name" value="tRNA-synt_1_cat_dom"/>
</dbReference>
<evidence type="ECO:0000256" key="8">
    <source>
        <dbReference type="ARBA" id="ARBA00022917"/>
    </source>
</evidence>
<dbReference type="InterPro" id="IPR014729">
    <property type="entry name" value="Rossmann-like_a/b/a_fold"/>
</dbReference>
<evidence type="ECO:0000256" key="4">
    <source>
        <dbReference type="ARBA" id="ARBA00022723"/>
    </source>
</evidence>
<dbReference type="STRING" id="1314781.A0A165M855"/>
<evidence type="ECO:0000256" key="6">
    <source>
        <dbReference type="ARBA" id="ARBA00022833"/>
    </source>
</evidence>
<dbReference type="CDD" id="cd00672">
    <property type="entry name" value="CysRS_core"/>
    <property type="match status" value="1"/>
</dbReference>
<dbReference type="InterPro" id="IPR024909">
    <property type="entry name" value="Cys-tRNA/MSH_ligase"/>
</dbReference>
<dbReference type="InterPro" id="IPR015803">
    <property type="entry name" value="Cys-tRNA-ligase"/>
</dbReference>
<organism evidence="14 15">
    <name type="scientific">Exidia glandulosa HHB12029</name>
    <dbReference type="NCBI Taxonomy" id="1314781"/>
    <lineage>
        <taxon>Eukaryota</taxon>
        <taxon>Fungi</taxon>
        <taxon>Dikarya</taxon>
        <taxon>Basidiomycota</taxon>
        <taxon>Agaricomycotina</taxon>
        <taxon>Agaricomycetes</taxon>
        <taxon>Auriculariales</taxon>
        <taxon>Exidiaceae</taxon>
        <taxon>Exidia</taxon>
    </lineage>
</organism>
<dbReference type="OrthoDB" id="438179at2759"/>
<evidence type="ECO:0000256" key="1">
    <source>
        <dbReference type="ARBA" id="ARBA00001947"/>
    </source>
</evidence>
<evidence type="ECO:0000256" key="3">
    <source>
        <dbReference type="ARBA" id="ARBA00022598"/>
    </source>
</evidence>
<keyword evidence="7" id="KW-0067">ATP-binding</keyword>
<gene>
    <name evidence="14" type="ORF">EXIGLDRAFT_641135</name>
</gene>
<keyword evidence="4" id="KW-0479">Metal-binding</keyword>
<dbReference type="FunCoup" id="A0A165M855">
    <property type="interactions" value="789"/>
</dbReference>
<evidence type="ECO:0000259" key="13">
    <source>
        <dbReference type="Pfam" id="PF01406"/>
    </source>
</evidence>
<dbReference type="GO" id="GO:0005737">
    <property type="term" value="C:cytoplasm"/>
    <property type="evidence" value="ECO:0007669"/>
    <property type="project" value="TreeGrafter"/>
</dbReference>
<keyword evidence="3" id="KW-0436">Ligase</keyword>
<evidence type="ECO:0000313" key="15">
    <source>
        <dbReference type="Proteomes" id="UP000077266"/>
    </source>
</evidence>
<feature type="non-terminal residue" evidence="14">
    <location>
        <position position="784"/>
    </location>
</feature>
<dbReference type="EMBL" id="KV425914">
    <property type="protein sequence ID" value="KZV98892.1"/>
    <property type="molecule type" value="Genomic_DNA"/>
</dbReference>
<dbReference type="HAMAP" id="MF_00041">
    <property type="entry name" value="Cys_tRNA_synth"/>
    <property type="match status" value="1"/>
</dbReference>
<evidence type="ECO:0000256" key="10">
    <source>
        <dbReference type="ARBA" id="ARBA00031499"/>
    </source>
</evidence>
<dbReference type="SUPFAM" id="SSF47323">
    <property type="entry name" value="Anticodon-binding domain of a subclass of class I aminoacyl-tRNA synthetases"/>
    <property type="match status" value="1"/>
</dbReference>
<reference evidence="14 15" key="1">
    <citation type="journal article" date="2016" name="Mol. Biol. Evol.">
        <title>Comparative Genomics of Early-Diverging Mushroom-Forming Fungi Provides Insights into the Origins of Lignocellulose Decay Capabilities.</title>
        <authorList>
            <person name="Nagy L.G."/>
            <person name="Riley R."/>
            <person name="Tritt A."/>
            <person name="Adam C."/>
            <person name="Daum C."/>
            <person name="Floudas D."/>
            <person name="Sun H."/>
            <person name="Yadav J.S."/>
            <person name="Pangilinan J."/>
            <person name="Larsson K.H."/>
            <person name="Matsuura K."/>
            <person name="Barry K."/>
            <person name="Labutti K."/>
            <person name="Kuo R."/>
            <person name="Ohm R.A."/>
            <person name="Bhattacharya S.S."/>
            <person name="Shirouzu T."/>
            <person name="Yoshinaga Y."/>
            <person name="Martin F.M."/>
            <person name="Grigoriev I.V."/>
            <person name="Hibbett D.S."/>
        </authorList>
    </citation>
    <scope>NUCLEOTIDE SEQUENCE [LARGE SCALE GENOMIC DNA]</scope>
    <source>
        <strain evidence="14 15">HHB12029</strain>
    </source>
</reference>
<dbReference type="NCBIfam" id="TIGR00435">
    <property type="entry name" value="cysS"/>
    <property type="match status" value="1"/>
</dbReference>
<keyword evidence="11" id="KW-0175">Coiled coil</keyword>
<dbReference type="InterPro" id="IPR009080">
    <property type="entry name" value="tRNAsynth_Ia_anticodon-bd"/>
</dbReference>
<accession>A0A165M855</accession>
<dbReference type="Gene3D" id="1.20.120.1910">
    <property type="entry name" value="Cysteine-tRNA ligase, C-terminal anti-codon recognition domain"/>
    <property type="match status" value="1"/>
</dbReference>
<keyword evidence="15" id="KW-1185">Reference proteome</keyword>
<dbReference type="AlphaFoldDB" id="A0A165M855"/>